<dbReference type="Pfam" id="PF01510">
    <property type="entry name" value="Amidase_2"/>
    <property type="match status" value="1"/>
</dbReference>
<evidence type="ECO:0000256" key="2">
    <source>
        <dbReference type="SAM" id="MobiDB-lite"/>
    </source>
</evidence>
<feature type="domain" description="N-acetylmuramoyl-L-alanine amidase" evidence="4">
    <location>
        <begin position="167"/>
        <end position="329"/>
    </location>
</feature>
<gene>
    <name evidence="6" type="ORF">KCMC57_40810</name>
</gene>
<evidence type="ECO:0000313" key="6">
    <source>
        <dbReference type="EMBL" id="BFP47713.1"/>
    </source>
</evidence>
<dbReference type="CDD" id="cd06583">
    <property type="entry name" value="PGRP"/>
    <property type="match status" value="1"/>
</dbReference>
<dbReference type="SMART" id="SM00701">
    <property type="entry name" value="PGRP"/>
    <property type="match status" value="1"/>
</dbReference>
<feature type="compositionally biased region" description="Basic and acidic residues" evidence="2">
    <location>
        <begin position="88"/>
        <end position="100"/>
    </location>
</feature>
<dbReference type="InterPro" id="IPR006619">
    <property type="entry name" value="PGRP_domain_met/bac"/>
</dbReference>
<dbReference type="InterPro" id="IPR036505">
    <property type="entry name" value="Amidase/PGRP_sf"/>
</dbReference>
<dbReference type="GO" id="GO:0009253">
    <property type="term" value="P:peptidoglycan catabolic process"/>
    <property type="evidence" value="ECO:0007669"/>
    <property type="project" value="InterPro"/>
</dbReference>
<comment type="similarity">
    <text evidence="1">Belongs to the N-acetylmuramoyl-L-alanine amidase 2 family.</text>
</comment>
<dbReference type="AlphaFoldDB" id="A0AB33JXS1"/>
<organism evidence="6">
    <name type="scientific">Kitasatospora sp. CMC57</name>
    <dbReference type="NCBI Taxonomy" id="3231513"/>
    <lineage>
        <taxon>Bacteria</taxon>
        <taxon>Bacillati</taxon>
        <taxon>Actinomycetota</taxon>
        <taxon>Actinomycetes</taxon>
        <taxon>Kitasatosporales</taxon>
        <taxon>Streptomycetaceae</taxon>
        <taxon>Kitasatospora</taxon>
    </lineage>
</organism>
<dbReference type="InterPro" id="IPR015510">
    <property type="entry name" value="PGRP"/>
</dbReference>
<feature type="domain" description="Peptidoglycan recognition protein family" evidence="5">
    <location>
        <begin position="153"/>
        <end position="301"/>
    </location>
</feature>
<dbReference type="PANTHER" id="PTHR11022">
    <property type="entry name" value="PEPTIDOGLYCAN RECOGNITION PROTEIN"/>
    <property type="match status" value="1"/>
</dbReference>
<feature type="chain" id="PRO_5044328925" evidence="3">
    <location>
        <begin position="22"/>
        <end position="349"/>
    </location>
</feature>
<dbReference type="GO" id="GO:0008745">
    <property type="term" value="F:N-acetylmuramoyl-L-alanine amidase activity"/>
    <property type="evidence" value="ECO:0007669"/>
    <property type="project" value="InterPro"/>
</dbReference>
<reference evidence="6" key="1">
    <citation type="submission" date="2024-07" db="EMBL/GenBank/DDBJ databases">
        <title>Complete genome sequences of cellulolytic bacteria, Kitasatospora sp. CMC57 and Streptomyces sp. CMC78, isolated from Japanese agricultural soil.</title>
        <authorList>
            <person name="Hashimoto T."/>
            <person name="Ito M."/>
            <person name="Iwamoto M."/>
            <person name="Fukahori D."/>
            <person name="Shoda T."/>
            <person name="Sakoda M."/>
            <person name="Morohoshi T."/>
            <person name="Mitsuboshi M."/>
            <person name="Nishizawa T."/>
        </authorList>
    </citation>
    <scope>NUCLEOTIDE SEQUENCE</scope>
    <source>
        <strain evidence="6">CMC57</strain>
    </source>
</reference>
<name>A0AB33JXS1_9ACTN</name>
<feature type="region of interest" description="Disordered" evidence="2">
    <location>
        <begin position="87"/>
        <end position="107"/>
    </location>
</feature>
<feature type="signal peptide" evidence="3">
    <location>
        <begin position="1"/>
        <end position="21"/>
    </location>
</feature>
<dbReference type="GO" id="GO:0008270">
    <property type="term" value="F:zinc ion binding"/>
    <property type="evidence" value="ECO:0007669"/>
    <property type="project" value="InterPro"/>
</dbReference>
<keyword evidence="3" id="KW-0732">Signal</keyword>
<evidence type="ECO:0000259" key="4">
    <source>
        <dbReference type="SMART" id="SM00644"/>
    </source>
</evidence>
<dbReference type="RefSeq" id="WP_407990016.1">
    <property type="nucleotide sequence ID" value="NZ_AP035881.2"/>
</dbReference>
<evidence type="ECO:0000256" key="1">
    <source>
        <dbReference type="ARBA" id="ARBA00007553"/>
    </source>
</evidence>
<accession>A0AB33JXS1</accession>
<evidence type="ECO:0000259" key="5">
    <source>
        <dbReference type="SMART" id="SM00701"/>
    </source>
</evidence>
<evidence type="ECO:0000256" key="3">
    <source>
        <dbReference type="SAM" id="SignalP"/>
    </source>
</evidence>
<proteinExistence type="inferred from homology"/>
<dbReference type="SUPFAM" id="SSF55846">
    <property type="entry name" value="N-acetylmuramoyl-L-alanine amidase-like"/>
    <property type="match status" value="1"/>
</dbReference>
<dbReference type="EMBL" id="AP035881">
    <property type="protein sequence ID" value="BFP47713.1"/>
    <property type="molecule type" value="Genomic_DNA"/>
</dbReference>
<sequence>MRLSLLAAVGSLLLLPQPAFASPSEGGVTTFPLTAGQRGPAERDTAAFSLVGVSWDDPGAVLDGSVQVKVRSVAGVWSDWQPLEVEADDRPDTEGAERAGRGATAPLWVGPSNGVAVRVTGSSLPRGLRAELVDPGRTSDRSVPATDHEGPRPGIVTRAGWGADEKLRDPGFGYTGPVRAVFVHHTDTANDYACSDAPKVIRAIYQYHVKSSGWRDIGYNFLVDRCGTIYEGRAGGVTKPVLGAHTLGFNTDTAGVAAIGHYSSDAAPQAQVDAIAKVAAWKLGLTGQDANGSVTLTSASDGSKFKKGTAATFRTVSGHRDAFNTECPGNALYERLPAIRSWSAHLQGR</sequence>
<dbReference type="SMART" id="SM00644">
    <property type="entry name" value="Ami_2"/>
    <property type="match status" value="1"/>
</dbReference>
<feature type="region of interest" description="Disordered" evidence="2">
    <location>
        <begin position="134"/>
        <end position="158"/>
    </location>
</feature>
<dbReference type="PANTHER" id="PTHR11022:SF41">
    <property type="entry name" value="PEPTIDOGLYCAN-RECOGNITION PROTEIN LC-RELATED"/>
    <property type="match status" value="1"/>
</dbReference>
<protein>
    <submittedName>
        <fullName evidence="6">N-acetylmuramoyl-L-alanine amidase</fullName>
    </submittedName>
</protein>
<feature type="compositionally biased region" description="Basic and acidic residues" evidence="2">
    <location>
        <begin position="134"/>
        <end position="151"/>
    </location>
</feature>
<dbReference type="InterPro" id="IPR002502">
    <property type="entry name" value="Amidase_domain"/>
</dbReference>
<dbReference type="Gene3D" id="3.40.80.10">
    <property type="entry name" value="Peptidoglycan recognition protein-like"/>
    <property type="match status" value="1"/>
</dbReference>